<dbReference type="SUPFAM" id="SSF46689">
    <property type="entry name" value="Homeodomain-like"/>
    <property type="match status" value="1"/>
</dbReference>
<dbReference type="GO" id="GO:0003700">
    <property type="term" value="F:DNA-binding transcription factor activity"/>
    <property type="evidence" value="ECO:0007669"/>
    <property type="project" value="TreeGrafter"/>
</dbReference>
<dbReference type="Proteomes" id="UP000058446">
    <property type="component" value="Chromosome"/>
</dbReference>
<dbReference type="Gene3D" id="1.10.357.10">
    <property type="entry name" value="Tetracycline Repressor, domain 2"/>
    <property type="match status" value="1"/>
</dbReference>
<dbReference type="PANTHER" id="PTHR30055:SF235">
    <property type="entry name" value="TRANSCRIPTIONAL REGULATORY PROTEIN"/>
    <property type="match status" value="1"/>
</dbReference>
<name>A0A0K2H2A3_9CORY</name>
<dbReference type="InterPro" id="IPR036271">
    <property type="entry name" value="Tet_transcr_reg_TetR-rel_C_sf"/>
</dbReference>
<reference evidence="4 5" key="1">
    <citation type="submission" date="2013-10" db="EMBL/GenBank/DDBJ databases">
        <title>Complete genome sequence of Corynebacterium lactis DSM 45799(T), isolated from raw cow milk.</title>
        <authorList>
            <person name="Ruckert C."/>
            <person name="Albersmeier A."/>
            <person name="Lipski A."/>
            <person name="Kalinowski J."/>
        </authorList>
    </citation>
    <scope>NUCLEOTIDE SEQUENCE [LARGE SCALE GENOMIC DNA]</scope>
    <source>
        <strain evidence="4 5">RW2-5</strain>
    </source>
</reference>
<keyword evidence="5" id="KW-1185">Reference proteome</keyword>
<dbReference type="InterPro" id="IPR009057">
    <property type="entry name" value="Homeodomain-like_sf"/>
</dbReference>
<dbReference type="OrthoDB" id="3210235at2"/>
<dbReference type="SUPFAM" id="SSF48498">
    <property type="entry name" value="Tetracyclin repressor-like, C-terminal domain"/>
    <property type="match status" value="1"/>
</dbReference>
<keyword evidence="1 2" id="KW-0238">DNA-binding</keyword>
<proteinExistence type="predicted"/>
<feature type="DNA-binding region" description="H-T-H motif" evidence="2">
    <location>
        <begin position="38"/>
        <end position="57"/>
    </location>
</feature>
<dbReference type="KEGG" id="clw:CLAC_11405"/>
<evidence type="ECO:0000256" key="2">
    <source>
        <dbReference type="PROSITE-ProRule" id="PRU00335"/>
    </source>
</evidence>
<gene>
    <name evidence="4" type="ORF">CLAC_11405</name>
</gene>
<dbReference type="InterPro" id="IPR050109">
    <property type="entry name" value="HTH-type_TetR-like_transc_reg"/>
</dbReference>
<protein>
    <submittedName>
        <fullName evidence="4">Transcriptional regulator</fullName>
    </submittedName>
</protein>
<accession>A0A0K2H2A3</accession>
<organism evidence="4 5">
    <name type="scientific">Corynebacterium lactis RW2-5</name>
    <dbReference type="NCBI Taxonomy" id="1408189"/>
    <lineage>
        <taxon>Bacteria</taxon>
        <taxon>Bacillati</taxon>
        <taxon>Actinomycetota</taxon>
        <taxon>Actinomycetes</taxon>
        <taxon>Mycobacteriales</taxon>
        <taxon>Corynebacteriaceae</taxon>
        <taxon>Corynebacterium</taxon>
    </lineage>
</organism>
<dbReference type="PROSITE" id="PS50977">
    <property type="entry name" value="HTH_TETR_2"/>
    <property type="match status" value="1"/>
</dbReference>
<dbReference type="PATRIC" id="fig|1408189.4.peg.2303"/>
<dbReference type="EMBL" id="CP006841">
    <property type="protein sequence ID" value="ALA68180.1"/>
    <property type="molecule type" value="Genomic_DNA"/>
</dbReference>
<dbReference type="Pfam" id="PF00440">
    <property type="entry name" value="TetR_N"/>
    <property type="match status" value="1"/>
</dbReference>
<dbReference type="GO" id="GO:0000976">
    <property type="term" value="F:transcription cis-regulatory region binding"/>
    <property type="evidence" value="ECO:0007669"/>
    <property type="project" value="TreeGrafter"/>
</dbReference>
<dbReference type="AlphaFoldDB" id="A0A0K2H2A3"/>
<evidence type="ECO:0000313" key="5">
    <source>
        <dbReference type="Proteomes" id="UP000058446"/>
    </source>
</evidence>
<sequence>MSHRPEDSTEVAQPSDTRTRILVCSQRLFSLDAYGNVSLRDIAAEAQVSVALIVKHFQNKQTLFAQTVDFTASSSQLFAGPFDRLGRTAVVETLTAPHTAHYSMARTISVASGDDGTLSAIGKKIRTDLLEVLARRIRDEAPHPNPSPELRAQSALALILGLSLMRRFGDSEFRLLDQAAVEDHYAGIFQSIIDGSD</sequence>
<evidence type="ECO:0000259" key="3">
    <source>
        <dbReference type="PROSITE" id="PS50977"/>
    </source>
</evidence>
<evidence type="ECO:0000313" key="4">
    <source>
        <dbReference type="EMBL" id="ALA68180.1"/>
    </source>
</evidence>
<dbReference type="STRING" id="1408189.CLAC_11405"/>
<evidence type="ECO:0000256" key="1">
    <source>
        <dbReference type="ARBA" id="ARBA00023125"/>
    </source>
</evidence>
<feature type="domain" description="HTH tetR-type" evidence="3">
    <location>
        <begin position="15"/>
        <end position="75"/>
    </location>
</feature>
<dbReference type="RefSeq" id="WP_053412985.1">
    <property type="nucleotide sequence ID" value="NZ_CP006841.1"/>
</dbReference>
<dbReference type="InterPro" id="IPR001647">
    <property type="entry name" value="HTH_TetR"/>
</dbReference>
<dbReference type="PANTHER" id="PTHR30055">
    <property type="entry name" value="HTH-TYPE TRANSCRIPTIONAL REGULATOR RUTR"/>
    <property type="match status" value="1"/>
</dbReference>